<feature type="domain" description="Gfo/Idh/MocA-like oxidoreductase N-terminal" evidence="12">
    <location>
        <begin position="437"/>
        <end position="555"/>
    </location>
</feature>
<evidence type="ECO:0000259" key="12">
    <source>
        <dbReference type="Pfam" id="PF01408"/>
    </source>
</evidence>
<feature type="region of interest" description="Disordered" evidence="11">
    <location>
        <begin position="1"/>
        <end position="20"/>
    </location>
</feature>
<dbReference type="Pfam" id="PF01408">
    <property type="entry name" value="GFO_IDH_MocA"/>
    <property type="match status" value="3"/>
</dbReference>
<dbReference type="InterPro" id="IPR036291">
    <property type="entry name" value="NAD(P)-bd_dom_sf"/>
</dbReference>
<dbReference type="Gene3D" id="3.40.50.720">
    <property type="entry name" value="NAD(P)-binding Rossmann-like Domain"/>
    <property type="match status" value="3"/>
</dbReference>
<evidence type="ECO:0000256" key="4">
    <source>
        <dbReference type="ARBA" id="ARBA00038984"/>
    </source>
</evidence>
<dbReference type="GO" id="GO:0047115">
    <property type="term" value="F:trans-1,2-dihydrobenzene-1,2-diol dehydrogenase activity"/>
    <property type="evidence" value="ECO:0007669"/>
    <property type="project" value="UniProtKB-EC"/>
</dbReference>
<evidence type="ECO:0000256" key="11">
    <source>
        <dbReference type="SAM" id="MobiDB-lite"/>
    </source>
</evidence>
<dbReference type="OrthoDB" id="2384350at2759"/>
<comment type="caution">
    <text evidence="14">The sequence shown here is derived from an EMBL/GenBank/DDBJ whole genome shotgun (WGS) entry which is preliminary data.</text>
</comment>
<dbReference type="InterPro" id="IPR000683">
    <property type="entry name" value="Gfo/Idh/MocA-like_OxRdtase_N"/>
</dbReference>
<feature type="domain" description="GFO/IDH/MocA-like oxidoreductase" evidence="13">
    <location>
        <begin position="223"/>
        <end position="338"/>
    </location>
</feature>
<dbReference type="PANTHER" id="PTHR22604">
    <property type="entry name" value="OXIDOREDUCTASES"/>
    <property type="match status" value="1"/>
</dbReference>
<dbReference type="EC" id="1.3.1.20" evidence="3"/>
<dbReference type="GO" id="GO:0000166">
    <property type="term" value="F:nucleotide binding"/>
    <property type="evidence" value="ECO:0007669"/>
    <property type="project" value="InterPro"/>
</dbReference>
<reference evidence="14 15" key="1">
    <citation type="submission" date="2020-03" db="EMBL/GenBank/DDBJ databases">
        <title>Dissostichus mawsoni Genome sequencing and assembly.</title>
        <authorList>
            <person name="Park H."/>
        </authorList>
    </citation>
    <scope>NUCLEOTIDE SEQUENCE [LARGE SCALE GENOMIC DNA]</scope>
    <source>
        <strain evidence="14">DM0001</strain>
        <tissue evidence="14">Muscle</tissue>
    </source>
</reference>
<dbReference type="SUPFAM" id="SSF51735">
    <property type="entry name" value="NAD(P)-binding Rossmann-fold domains"/>
    <property type="match status" value="3"/>
</dbReference>
<evidence type="ECO:0000256" key="2">
    <source>
        <dbReference type="ARBA" id="ARBA00023002"/>
    </source>
</evidence>
<sequence>MASHQSKAELPSPRRPSQANQCLSQWEQSSSWSQYLTCTSSARVLICGQGAAGSKARQFSVFLSLNVTTRLQLRSLLKHHRTHLSLTIQSNMATRWGLCGAGKISHDFSVAMKTLPPGDHQIAVIASRSLERAKEFANRHGIPKAYGSYEELANDPDIDMVYVGVLHTEHWRVGLLFLKAGKNVLCEKPFAMNSRQVKDLVATAKKNNVFLMEAIWSRCFPLYAEVRRLLAEEAVGEVKLVKAYFGSPQLHIPRSVEKELGGGALLDIGVYCLQFVLMVFNGERPESIQATGVLLDSGVDESVVVVMKFSRNRMAFCTFSIAVRLTNDAVIAGTKGSIKVLGPMHCPTTLVVNDKELEYPLPEPGLPLNFDNSTGLRFEAEEVRQCLLKGEPTDALADSVLLTEIMDEIRKQVGVVFSQDSQFPTQSDCFLSNMATRWGICSSGRISHDFTVALKTLPPEDHQVVAVAARELEDAQEFATKHSISRVYGSYELMARDPDIDVVYIGVIHPYHLSTCLLFTNAKKNVLCEKPLAMNTKKMKEILSSAKRNDVFLMEMHCPFCGSSVTAPHGFCGVCGGDITFLKDVANKVPEEMPTTSAHLSAQTSTSAGSSAVESLYREKKLKIVKISVGVMRMKDGFLRPVRGTLLPLDVEPQWSCQELLAAAIKKQKAFNQVVEDGAHVLLYPDATEITNIPGTDIPFTVQMYKKTSGKPYQRIKLYICTVEDFENNCYTGTTSSEEDEKRTGLLLSDILMFSTGLNTLPPSGIQPRPQLIFQRTSRFPIGRTCSNTIEIPMSSTYEQFSNCSWKWSSPHGLLVECRTNWPKSSCGTGNPPSVPPYLDILPSLSGDQAAGGPGGGGRGEDGEVGVWRADFARAEVGSEGAGRRSNSRHRHLLPAVVAVAARKLEDAQEFATKHSISRVFLSYELMARDPDIDVVYIGVYHPYLLMLFTNAKKNVLCEKPLAMNTKEVKEILSSAKRNDVFLMEMHCPFCGYSASHGVCGVCGSDITFLKDVANKVLEEMPTTSAHLSAQTSTSAVGSSAVESLYIIKKKRRKISVGVMRKLDGFLRPVRGTLLPLDVEPQWSCQELLAAAIKKQKAFNQVLEDGAHVLLYPDASEITNIPGTDIPFTVRCTKRPMVESPTNKLSCTSVLSKTLKTVVTLEQLQVKRTVWSVYICRSDREHSKNGQQFARKNEQDSSSVTS</sequence>
<proteinExistence type="inferred from homology"/>
<dbReference type="SUPFAM" id="SSF55347">
    <property type="entry name" value="Glyceraldehyde-3-phosphate dehydrogenase-like, C-terminal domain"/>
    <property type="match status" value="1"/>
</dbReference>
<name>A0A7J5X5V8_DISMA</name>
<accession>A0A7J5X5V8</accession>
<dbReference type="Pfam" id="PF22725">
    <property type="entry name" value="GFO_IDH_MocA_C3"/>
    <property type="match status" value="1"/>
</dbReference>
<dbReference type="SUPFAM" id="SSF56204">
    <property type="entry name" value="Hect, E3 ligase catalytic domain"/>
    <property type="match status" value="1"/>
</dbReference>
<evidence type="ECO:0000313" key="14">
    <source>
        <dbReference type="EMBL" id="KAF3832351.1"/>
    </source>
</evidence>
<dbReference type="AlphaFoldDB" id="A0A7J5X5V8"/>
<dbReference type="EMBL" id="JAAKFY010000027">
    <property type="protein sequence ID" value="KAF3832351.1"/>
    <property type="molecule type" value="Genomic_DNA"/>
</dbReference>
<gene>
    <name evidence="14" type="ORF">F7725_026016</name>
</gene>
<dbReference type="Proteomes" id="UP000518266">
    <property type="component" value="Unassembled WGS sequence"/>
</dbReference>
<dbReference type="InterPro" id="IPR050984">
    <property type="entry name" value="Gfo/Idh/MocA_domain"/>
</dbReference>
<evidence type="ECO:0000259" key="13">
    <source>
        <dbReference type="Pfam" id="PF22725"/>
    </source>
</evidence>
<evidence type="ECO:0000256" key="6">
    <source>
        <dbReference type="ARBA" id="ARBA00042926"/>
    </source>
</evidence>
<evidence type="ECO:0000313" key="15">
    <source>
        <dbReference type="Proteomes" id="UP000518266"/>
    </source>
</evidence>
<protein>
    <recommendedName>
        <fullName evidence="5">Trans-1,2-dihydrobenzene-1,2-diol dehydrogenase</fullName>
        <ecNumber evidence="4">1.1.1.179</ecNumber>
        <ecNumber evidence="3">1.3.1.20</ecNumber>
    </recommendedName>
    <alternativeName>
        <fullName evidence="8">D-xylose 1-dehydrogenase</fullName>
    </alternativeName>
    <alternativeName>
        <fullName evidence="7">D-xylose-NADP dehydrogenase</fullName>
    </alternativeName>
    <alternativeName>
        <fullName evidence="6">Dimeric dihydrodiol dehydrogenase</fullName>
    </alternativeName>
</protein>
<evidence type="ECO:0000256" key="10">
    <source>
        <dbReference type="ARBA" id="ARBA00049233"/>
    </source>
</evidence>
<evidence type="ECO:0000256" key="1">
    <source>
        <dbReference type="ARBA" id="ARBA00010928"/>
    </source>
</evidence>
<dbReference type="GO" id="GO:0047837">
    <property type="term" value="F:D-xylose 1-dehydrogenase (NADP+) activity"/>
    <property type="evidence" value="ECO:0007669"/>
    <property type="project" value="UniProtKB-EC"/>
</dbReference>
<comment type="similarity">
    <text evidence="1">Belongs to the Gfo/Idh/MocA family.</text>
</comment>
<dbReference type="PANTHER" id="PTHR22604:SF105">
    <property type="entry name" value="TRANS-1,2-DIHYDROBENZENE-1,2-DIOL DEHYDROGENASE"/>
    <property type="match status" value="1"/>
</dbReference>
<dbReference type="InterPro" id="IPR035983">
    <property type="entry name" value="Hect_E3_ubiquitin_ligase"/>
</dbReference>
<keyword evidence="15" id="KW-1185">Reference proteome</keyword>
<dbReference type="Gene3D" id="3.30.360.10">
    <property type="entry name" value="Dihydrodipicolinate Reductase, domain 2"/>
    <property type="match status" value="1"/>
</dbReference>
<organism evidence="14 15">
    <name type="scientific">Dissostichus mawsoni</name>
    <name type="common">Antarctic cod</name>
    <dbReference type="NCBI Taxonomy" id="36200"/>
    <lineage>
        <taxon>Eukaryota</taxon>
        <taxon>Metazoa</taxon>
        <taxon>Chordata</taxon>
        <taxon>Craniata</taxon>
        <taxon>Vertebrata</taxon>
        <taxon>Euteleostomi</taxon>
        <taxon>Actinopterygii</taxon>
        <taxon>Neopterygii</taxon>
        <taxon>Teleostei</taxon>
        <taxon>Neoteleostei</taxon>
        <taxon>Acanthomorphata</taxon>
        <taxon>Eupercaria</taxon>
        <taxon>Perciformes</taxon>
        <taxon>Notothenioidei</taxon>
        <taxon>Nototheniidae</taxon>
        <taxon>Dissostichus</taxon>
    </lineage>
</organism>
<keyword evidence="2" id="KW-0560">Oxidoreductase</keyword>
<feature type="domain" description="Gfo/Idh/MocA-like oxidoreductase N-terminal" evidence="12">
    <location>
        <begin position="95"/>
        <end position="212"/>
    </location>
</feature>
<comment type="catalytic activity">
    <reaction evidence="9">
        <text>(1R,2R)-1,2-dihydrobenzene-1,2-diol + NADP(+) = catechol + NADPH + H(+)</text>
        <dbReference type="Rhea" id="RHEA:16729"/>
        <dbReference type="ChEBI" id="CHEBI:10702"/>
        <dbReference type="ChEBI" id="CHEBI:15378"/>
        <dbReference type="ChEBI" id="CHEBI:18135"/>
        <dbReference type="ChEBI" id="CHEBI:57783"/>
        <dbReference type="ChEBI" id="CHEBI:58349"/>
        <dbReference type="EC" id="1.3.1.20"/>
    </reaction>
</comment>
<evidence type="ECO:0000256" key="8">
    <source>
        <dbReference type="ARBA" id="ARBA00043025"/>
    </source>
</evidence>
<dbReference type="GO" id="GO:0004842">
    <property type="term" value="F:ubiquitin-protein transferase activity"/>
    <property type="evidence" value="ECO:0007669"/>
    <property type="project" value="InterPro"/>
</dbReference>
<comment type="catalytic activity">
    <reaction evidence="10">
        <text>D-xylose + NADP(+) = D-xylono-1,5-lactone + NADPH + H(+)</text>
        <dbReference type="Rhea" id="RHEA:22000"/>
        <dbReference type="ChEBI" id="CHEBI:15378"/>
        <dbReference type="ChEBI" id="CHEBI:15867"/>
        <dbReference type="ChEBI" id="CHEBI:53455"/>
        <dbReference type="ChEBI" id="CHEBI:57783"/>
        <dbReference type="ChEBI" id="CHEBI:58349"/>
        <dbReference type="EC" id="1.1.1.179"/>
    </reaction>
</comment>
<dbReference type="Gene3D" id="3.30.2410.10">
    <property type="entry name" value="Hect, E3 ligase catalytic domain"/>
    <property type="match status" value="1"/>
</dbReference>
<dbReference type="InterPro" id="IPR055170">
    <property type="entry name" value="GFO_IDH_MocA-like_dom"/>
</dbReference>
<evidence type="ECO:0000256" key="9">
    <source>
        <dbReference type="ARBA" id="ARBA00047423"/>
    </source>
</evidence>
<dbReference type="EC" id="1.1.1.179" evidence="4"/>
<evidence type="ECO:0000256" key="5">
    <source>
        <dbReference type="ARBA" id="ARBA00040603"/>
    </source>
</evidence>
<feature type="domain" description="Gfo/Idh/MocA-like oxidoreductase N-terminal" evidence="12">
    <location>
        <begin position="890"/>
        <end position="985"/>
    </location>
</feature>
<evidence type="ECO:0000256" key="3">
    <source>
        <dbReference type="ARBA" id="ARBA00038853"/>
    </source>
</evidence>
<evidence type="ECO:0000256" key="7">
    <source>
        <dbReference type="ARBA" id="ARBA00042988"/>
    </source>
</evidence>